<dbReference type="EMBL" id="SCWF01000006">
    <property type="protein sequence ID" value="TDM13982.1"/>
    <property type="molecule type" value="Genomic_DNA"/>
</dbReference>
<dbReference type="AlphaFoldDB" id="A0A4R6BZC0"/>
<dbReference type="GO" id="GO:0000166">
    <property type="term" value="F:nucleotide binding"/>
    <property type="evidence" value="ECO:0007669"/>
    <property type="project" value="InterPro"/>
</dbReference>
<dbReference type="InterPro" id="IPR036291">
    <property type="entry name" value="NAD(P)-bd_dom_sf"/>
</dbReference>
<name>A0A4R6BZC0_9STAP</name>
<dbReference type="PANTHER" id="PTHR43054">
    <property type="match status" value="1"/>
</dbReference>
<dbReference type="Pfam" id="PF01408">
    <property type="entry name" value="GFO_IDH_MocA"/>
    <property type="match status" value="1"/>
</dbReference>
<dbReference type="Pfam" id="PF22725">
    <property type="entry name" value="GFO_IDH_MocA_C3"/>
    <property type="match status" value="1"/>
</dbReference>
<evidence type="ECO:0000259" key="2">
    <source>
        <dbReference type="Pfam" id="PF22725"/>
    </source>
</evidence>
<sequence>MRFGIVGTNWITDRMIAAGRTIEGFEVTAVYSRTAERAAEFADTHNIAHRFTDWQTFISSDSYDAVYIATPNLLHAEQAMDALNAKKHVLCEKPLTLTVAEGQKLFDCAKQNGVILMEAMKSTEAAAFQQLKRWLADIGTIRRVNFHYNQYSSRYDKLKAGIVENAFRPELGNGALTDLGVYTIAPLVRLFGLPDTVSAALHRLSTGADGQGTVIAEYSDMTAVLSFSKIIDSHLPSEIIGEEGILTIDKISAPAVIIKHNRQGEEIERFEHHALPMSYEIKSFMDACMAMSINPDNEQMSMDTLRMLEIIEREAAIHE</sequence>
<dbReference type="RefSeq" id="WP_133451843.1">
    <property type="nucleotide sequence ID" value="NZ_SCWF01000006.1"/>
</dbReference>
<evidence type="ECO:0000313" key="3">
    <source>
        <dbReference type="EMBL" id="TDM13982.1"/>
    </source>
</evidence>
<accession>A0A4R6BZC0</accession>
<dbReference type="Proteomes" id="UP000294843">
    <property type="component" value="Unassembled WGS sequence"/>
</dbReference>
<feature type="domain" description="GFO/IDH/MocA-like oxidoreductase" evidence="2">
    <location>
        <begin position="128"/>
        <end position="246"/>
    </location>
</feature>
<gene>
    <name evidence="3" type="ORF">ERX55_06930</name>
</gene>
<dbReference type="OrthoDB" id="9815825at2"/>
<dbReference type="Gene3D" id="3.30.360.10">
    <property type="entry name" value="Dihydrodipicolinate Reductase, domain 2"/>
    <property type="match status" value="1"/>
</dbReference>
<dbReference type="SUPFAM" id="SSF51735">
    <property type="entry name" value="NAD(P)-binding Rossmann-fold domains"/>
    <property type="match status" value="1"/>
</dbReference>
<reference evidence="3 4" key="1">
    <citation type="submission" date="2019-01" db="EMBL/GenBank/DDBJ databases">
        <title>Draft genome sequences of the type strains of six Macrococcus species.</title>
        <authorList>
            <person name="Mazhar S."/>
            <person name="Altermann E."/>
            <person name="Hill C."/>
            <person name="Mcauliffe O."/>
        </authorList>
    </citation>
    <scope>NUCLEOTIDE SEQUENCE [LARGE SCALE GENOMIC DNA]</scope>
    <source>
        <strain evidence="3 4">ATCC 51825</strain>
    </source>
</reference>
<dbReference type="Gene3D" id="3.40.50.720">
    <property type="entry name" value="NAD(P)-binding Rossmann-like Domain"/>
    <property type="match status" value="1"/>
</dbReference>
<organism evidence="3 4">
    <name type="scientific">Macrococcus bovicus</name>
    <dbReference type="NCBI Taxonomy" id="69968"/>
    <lineage>
        <taxon>Bacteria</taxon>
        <taxon>Bacillati</taxon>
        <taxon>Bacillota</taxon>
        <taxon>Bacilli</taxon>
        <taxon>Bacillales</taxon>
        <taxon>Staphylococcaceae</taxon>
        <taxon>Macrococcus</taxon>
    </lineage>
</organism>
<evidence type="ECO:0000259" key="1">
    <source>
        <dbReference type="Pfam" id="PF01408"/>
    </source>
</evidence>
<keyword evidence="4" id="KW-1185">Reference proteome</keyword>
<dbReference type="SUPFAM" id="SSF55347">
    <property type="entry name" value="Glyceraldehyde-3-phosphate dehydrogenase-like, C-terminal domain"/>
    <property type="match status" value="1"/>
</dbReference>
<dbReference type="InterPro" id="IPR055170">
    <property type="entry name" value="GFO_IDH_MocA-like_dom"/>
</dbReference>
<feature type="domain" description="Gfo/Idh/MocA-like oxidoreductase N-terminal" evidence="1">
    <location>
        <begin position="1"/>
        <end position="118"/>
    </location>
</feature>
<dbReference type="PANTHER" id="PTHR43054:SF1">
    <property type="entry name" value="SCYLLO-INOSITOL 2-DEHYDROGENASE (NADP(+)) IOLU"/>
    <property type="match status" value="1"/>
</dbReference>
<dbReference type="InterPro" id="IPR000683">
    <property type="entry name" value="Gfo/Idh/MocA-like_OxRdtase_N"/>
</dbReference>
<evidence type="ECO:0000313" key="4">
    <source>
        <dbReference type="Proteomes" id="UP000294843"/>
    </source>
</evidence>
<proteinExistence type="predicted"/>
<comment type="caution">
    <text evidence="3">The sequence shown here is derived from an EMBL/GenBank/DDBJ whole genome shotgun (WGS) entry which is preliminary data.</text>
</comment>
<protein>
    <submittedName>
        <fullName evidence="3">Gfo/Idh/MocA family oxidoreductase</fullName>
    </submittedName>
</protein>